<proteinExistence type="inferred from homology"/>
<dbReference type="PRINTS" id="PR00922">
    <property type="entry name" value="DADACBPTASE3"/>
</dbReference>
<dbReference type="InterPro" id="IPR000667">
    <property type="entry name" value="Peptidase_S13"/>
</dbReference>
<dbReference type="PANTHER" id="PTHR30023:SF0">
    <property type="entry name" value="PENICILLIN-SENSITIVE CARBOXYPEPTIDASE A"/>
    <property type="match status" value="1"/>
</dbReference>
<dbReference type="EC" id="3.4.16.4" evidence="3"/>
<keyword evidence="3" id="KW-0121">Carboxypeptidase</keyword>
<accession>A0A858SMP0</accession>
<keyword evidence="2 3" id="KW-0378">Hydrolase</keyword>
<dbReference type="EMBL" id="CP048788">
    <property type="protein sequence ID" value="QJF50094.1"/>
    <property type="molecule type" value="Genomic_DNA"/>
</dbReference>
<comment type="similarity">
    <text evidence="1">Belongs to the peptidase S13 family.</text>
</comment>
<dbReference type="GO" id="GO:0006508">
    <property type="term" value="P:proteolysis"/>
    <property type="evidence" value="ECO:0007669"/>
    <property type="project" value="InterPro"/>
</dbReference>
<dbReference type="GO" id="GO:0000270">
    <property type="term" value="P:peptidoglycan metabolic process"/>
    <property type="evidence" value="ECO:0007669"/>
    <property type="project" value="TreeGrafter"/>
</dbReference>
<dbReference type="GO" id="GO:0009002">
    <property type="term" value="F:serine-type D-Ala-D-Ala carboxypeptidase activity"/>
    <property type="evidence" value="ECO:0007669"/>
    <property type="project" value="UniProtKB-EC"/>
</dbReference>
<dbReference type="AlphaFoldDB" id="A0A858SMP0"/>
<dbReference type="Proteomes" id="UP000503308">
    <property type="component" value="Chromosome"/>
</dbReference>
<dbReference type="SUPFAM" id="SSF56601">
    <property type="entry name" value="beta-lactamase/transpeptidase-like"/>
    <property type="match status" value="1"/>
</dbReference>
<dbReference type="Pfam" id="PF02113">
    <property type="entry name" value="Peptidase_S13"/>
    <property type="match status" value="1"/>
</dbReference>
<organism evidence="3 4">
    <name type="scientific">Roseobacter ponti</name>
    <dbReference type="NCBI Taxonomy" id="1891787"/>
    <lineage>
        <taxon>Bacteria</taxon>
        <taxon>Pseudomonadati</taxon>
        <taxon>Pseudomonadota</taxon>
        <taxon>Alphaproteobacteria</taxon>
        <taxon>Rhodobacterales</taxon>
        <taxon>Roseobacteraceae</taxon>
        <taxon>Roseobacter</taxon>
    </lineage>
</organism>
<protein>
    <submittedName>
        <fullName evidence="3">D-alanyl-D-alanine carboxypeptidase/D-alanyl-D-alanine-endopeptidase</fullName>
        <ecNumber evidence="3">3.4.16.4</ecNumber>
    </submittedName>
</protein>
<evidence type="ECO:0000313" key="4">
    <source>
        <dbReference type="Proteomes" id="UP000503308"/>
    </source>
</evidence>
<dbReference type="Gene3D" id="3.40.710.10">
    <property type="entry name" value="DD-peptidase/beta-lactamase superfamily"/>
    <property type="match status" value="1"/>
</dbReference>
<dbReference type="KEGG" id="rpon:G3256_02375"/>
<reference evidence="3 4" key="1">
    <citation type="submission" date="2020-02" db="EMBL/GenBank/DDBJ databases">
        <title>Genome sequence of Roseobacter ponti.</title>
        <authorList>
            <person name="Hollensteiner J."/>
            <person name="Schneider D."/>
            <person name="Poehlein A."/>
            <person name="Daniel R."/>
        </authorList>
    </citation>
    <scope>NUCLEOTIDE SEQUENCE [LARGE SCALE GENOMIC DNA]</scope>
    <source>
        <strain evidence="3 4">DSM 106830</strain>
    </source>
</reference>
<dbReference type="InterPro" id="IPR012338">
    <property type="entry name" value="Beta-lactam/transpept-like"/>
</dbReference>
<name>A0A858SMP0_9RHOB</name>
<gene>
    <name evidence="3" type="primary">dacB</name>
    <name evidence="3" type="ORF">G3256_02375</name>
</gene>
<keyword evidence="4" id="KW-1185">Reference proteome</keyword>
<dbReference type="NCBIfam" id="TIGR00666">
    <property type="entry name" value="PBP4"/>
    <property type="match status" value="1"/>
</dbReference>
<dbReference type="RefSeq" id="WP_169639318.1">
    <property type="nucleotide sequence ID" value="NZ_CP048788.1"/>
</dbReference>
<evidence type="ECO:0000256" key="1">
    <source>
        <dbReference type="ARBA" id="ARBA00006096"/>
    </source>
</evidence>
<sequence>MSRFHRPDLTRRLFLTGAAAGLGFSARAEGLLTSPRPVLRGVPRPPEAGRLLEKARISGDVVWAVADAKTGEFLDAHMPDTALAPASVTKAITALYALDTLGAEHRFTTRIIAAGEIKDGVLDGHLILAGGCDPLMDTSDLAALALRLKETGIREVRGGFIVHEGPVASLPSIDPGQPDHLGYNPAVSGIALNFNRVHFEWKRVSGEYAVTMDARAGKYRPDVDVAQMRVRDRRAPVYTYEDSMNRDLWTVARSALGREGARWLPVRKPGLYAGEVFATLARSNGIVLKAPAVSRSLPEGRTIARIESAPLSDILQAMLKYSNNLVAEMVGLAATQARRGQAESLAASAAEMNDWAREELGMRMPAFADHSGLGSASRVSARDMVLGLCAVKHASLLRPLLKPVKLLDAQGRTINNHPVKADAKTGTLNFVSGLAGYVTAPGGRELVFAYFSADEGIRATIPREARERPQGARTWASRSRRLQRQLIMSWGAQFSSPG</sequence>
<evidence type="ECO:0000256" key="2">
    <source>
        <dbReference type="ARBA" id="ARBA00022801"/>
    </source>
</evidence>
<dbReference type="PANTHER" id="PTHR30023">
    <property type="entry name" value="D-ALANYL-D-ALANINE CARBOXYPEPTIDASE"/>
    <property type="match status" value="1"/>
</dbReference>
<dbReference type="Gene3D" id="3.50.80.20">
    <property type="entry name" value="D-Ala-D-Ala carboxypeptidase C, peptidase S13"/>
    <property type="match status" value="1"/>
</dbReference>
<keyword evidence="3" id="KW-0645">Protease</keyword>
<evidence type="ECO:0000313" key="3">
    <source>
        <dbReference type="EMBL" id="QJF50094.1"/>
    </source>
</evidence>